<sequence length="369" mass="40626">MTQLSVQHNSVNLGQGFPDEEGPVEMKRRAGEAILEHHNQYPPMHGIPELRQAVAKHSAAQSGIDVDWQSETLVTVGATEALASAFMGMLNQGDEVIIFDPQYDAYIPLCVAQGGVPRPVKLNTEDWSVPHAELEAAFSEKTKAILVNSPHNPTGKVFSKQDLQFIADLCQKWNVYAILDEVYEHLVFKGSEHVSLRSLPGMKERCIRIGSAGKTFSLTAWKVGWVTGPPALMKAVASAHQFITFTVASSLQRAVAYGLEKESSFYEGLGSSLQRKREYLQKQLEGVGFRVLPAQGTYFLVADIRPLLKEGEDDVAFCKRLTVDAGVTALPVSAFYASSNPPKHLARLCFCKDDSKLEAASQALRKYFL</sequence>
<dbReference type="PANTHER" id="PTHR43807">
    <property type="entry name" value="FI04487P"/>
    <property type="match status" value="1"/>
</dbReference>
<evidence type="ECO:0000256" key="1">
    <source>
        <dbReference type="ARBA" id="ARBA00001933"/>
    </source>
</evidence>
<accession>A0ABP1FQ16</accession>
<dbReference type="Gene3D" id="3.40.640.10">
    <property type="entry name" value="Type I PLP-dependent aspartate aminotransferase-like (Major domain)"/>
    <property type="match status" value="1"/>
</dbReference>
<evidence type="ECO:0000256" key="4">
    <source>
        <dbReference type="ARBA" id="ARBA00022898"/>
    </source>
</evidence>
<keyword evidence="2" id="KW-0032">Aminotransferase</keyword>
<dbReference type="PANTHER" id="PTHR43807:SF20">
    <property type="entry name" value="FI04487P"/>
    <property type="match status" value="1"/>
</dbReference>
<dbReference type="InterPro" id="IPR015421">
    <property type="entry name" value="PyrdxlP-dep_Trfase_major"/>
</dbReference>
<feature type="domain" description="Aminotransferase class I/classII large" evidence="6">
    <location>
        <begin position="11"/>
        <end position="364"/>
    </location>
</feature>
<dbReference type="InterPro" id="IPR015422">
    <property type="entry name" value="PyrdxlP-dep_Trfase_small"/>
</dbReference>
<feature type="compositionally biased region" description="Polar residues" evidence="5">
    <location>
        <begin position="1"/>
        <end position="13"/>
    </location>
</feature>
<evidence type="ECO:0000313" key="8">
    <source>
        <dbReference type="Proteomes" id="UP001497392"/>
    </source>
</evidence>
<dbReference type="Proteomes" id="UP001497392">
    <property type="component" value="Unassembled WGS sequence"/>
</dbReference>
<dbReference type="InterPro" id="IPR015424">
    <property type="entry name" value="PyrdxlP-dep_Trfase"/>
</dbReference>
<protein>
    <submittedName>
        <fullName evidence="7">G4347 protein</fullName>
    </submittedName>
</protein>
<organism evidence="7 8">
    <name type="scientific">Coccomyxa viridis</name>
    <dbReference type="NCBI Taxonomy" id="1274662"/>
    <lineage>
        <taxon>Eukaryota</taxon>
        <taxon>Viridiplantae</taxon>
        <taxon>Chlorophyta</taxon>
        <taxon>core chlorophytes</taxon>
        <taxon>Trebouxiophyceae</taxon>
        <taxon>Trebouxiophyceae incertae sedis</taxon>
        <taxon>Coccomyxaceae</taxon>
        <taxon>Coccomyxa</taxon>
    </lineage>
</organism>
<dbReference type="Gene3D" id="3.90.1150.10">
    <property type="entry name" value="Aspartate Aminotransferase, domain 1"/>
    <property type="match status" value="1"/>
</dbReference>
<dbReference type="Pfam" id="PF00155">
    <property type="entry name" value="Aminotran_1_2"/>
    <property type="match status" value="1"/>
</dbReference>
<evidence type="ECO:0000259" key="6">
    <source>
        <dbReference type="Pfam" id="PF00155"/>
    </source>
</evidence>
<keyword evidence="8" id="KW-1185">Reference proteome</keyword>
<evidence type="ECO:0000313" key="7">
    <source>
        <dbReference type="EMBL" id="CAL5222050.1"/>
    </source>
</evidence>
<dbReference type="InterPro" id="IPR051326">
    <property type="entry name" value="Kynurenine-oxoglutarate_AT"/>
</dbReference>
<dbReference type="EMBL" id="CAXHTA020000006">
    <property type="protein sequence ID" value="CAL5222050.1"/>
    <property type="molecule type" value="Genomic_DNA"/>
</dbReference>
<name>A0ABP1FQ16_9CHLO</name>
<dbReference type="CDD" id="cd00609">
    <property type="entry name" value="AAT_like"/>
    <property type="match status" value="1"/>
</dbReference>
<dbReference type="InterPro" id="IPR004839">
    <property type="entry name" value="Aminotransferase_I/II_large"/>
</dbReference>
<dbReference type="NCBIfam" id="NF006488">
    <property type="entry name" value="PRK08912.1"/>
    <property type="match status" value="1"/>
</dbReference>
<evidence type="ECO:0000256" key="3">
    <source>
        <dbReference type="ARBA" id="ARBA00022679"/>
    </source>
</evidence>
<keyword evidence="4" id="KW-0663">Pyridoxal phosphate</keyword>
<comment type="cofactor">
    <cofactor evidence="1">
        <name>pyridoxal 5'-phosphate</name>
        <dbReference type="ChEBI" id="CHEBI:597326"/>
    </cofactor>
</comment>
<comment type="caution">
    <text evidence="7">The sequence shown here is derived from an EMBL/GenBank/DDBJ whole genome shotgun (WGS) entry which is preliminary data.</text>
</comment>
<evidence type="ECO:0000256" key="5">
    <source>
        <dbReference type="SAM" id="MobiDB-lite"/>
    </source>
</evidence>
<proteinExistence type="predicted"/>
<gene>
    <name evidence="7" type="primary">g4347</name>
    <name evidence="7" type="ORF">VP750_LOCUS3709</name>
</gene>
<reference evidence="7 8" key="1">
    <citation type="submission" date="2024-06" db="EMBL/GenBank/DDBJ databases">
        <authorList>
            <person name="Kraege A."/>
            <person name="Thomma B."/>
        </authorList>
    </citation>
    <scope>NUCLEOTIDE SEQUENCE [LARGE SCALE GENOMIC DNA]</scope>
</reference>
<feature type="region of interest" description="Disordered" evidence="5">
    <location>
        <begin position="1"/>
        <end position="23"/>
    </location>
</feature>
<evidence type="ECO:0000256" key="2">
    <source>
        <dbReference type="ARBA" id="ARBA00022576"/>
    </source>
</evidence>
<keyword evidence="3" id="KW-0808">Transferase</keyword>
<dbReference type="SUPFAM" id="SSF53383">
    <property type="entry name" value="PLP-dependent transferases"/>
    <property type="match status" value="1"/>
</dbReference>